<reference evidence="3" key="1">
    <citation type="submission" date="2016-06" db="UniProtKB">
        <authorList>
            <consortium name="WormBaseParasite"/>
        </authorList>
    </citation>
    <scope>IDENTIFICATION</scope>
</reference>
<proteinExistence type="predicted"/>
<dbReference type="AlphaFoldDB" id="A0A183A6Q9"/>
<evidence type="ECO:0000313" key="3">
    <source>
        <dbReference type="WBParaSite" id="ECPE_0000264701-mRNA-1"/>
    </source>
</evidence>
<evidence type="ECO:0000313" key="2">
    <source>
        <dbReference type="Proteomes" id="UP000272942"/>
    </source>
</evidence>
<organism evidence="3">
    <name type="scientific">Echinostoma caproni</name>
    <dbReference type="NCBI Taxonomy" id="27848"/>
    <lineage>
        <taxon>Eukaryota</taxon>
        <taxon>Metazoa</taxon>
        <taxon>Spiralia</taxon>
        <taxon>Lophotrochozoa</taxon>
        <taxon>Platyhelminthes</taxon>
        <taxon>Trematoda</taxon>
        <taxon>Digenea</taxon>
        <taxon>Plagiorchiida</taxon>
        <taxon>Echinostomata</taxon>
        <taxon>Echinostomatoidea</taxon>
        <taxon>Echinostomatidae</taxon>
        <taxon>Echinostoma</taxon>
    </lineage>
</organism>
<protein>
    <submittedName>
        <fullName evidence="3">ANK_REP_REGION domain-containing protein</fullName>
    </submittedName>
</protein>
<reference evidence="1 2" key="2">
    <citation type="submission" date="2018-11" db="EMBL/GenBank/DDBJ databases">
        <authorList>
            <consortium name="Pathogen Informatics"/>
        </authorList>
    </citation>
    <scope>NUCLEOTIDE SEQUENCE [LARGE SCALE GENOMIC DNA]</scope>
    <source>
        <strain evidence="1 2">Egypt</strain>
    </source>
</reference>
<evidence type="ECO:0000313" key="1">
    <source>
        <dbReference type="EMBL" id="VDP67046.1"/>
    </source>
</evidence>
<accession>A0A183A6Q9</accession>
<dbReference type="Proteomes" id="UP000272942">
    <property type="component" value="Unassembled WGS sequence"/>
</dbReference>
<keyword evidence="2" id="KW-1185">Reference proteome</keyword>
<sequence length="104" mass="11611">MDELLQSCTEDFIKIFRLLVDLGSRTNDPEIRNQLLGRLAGMLTALLLPAQASRLWDIRRWQNPHSPCRSGVLATAIQSQNEYTVELLLKSGVVGIVVPHVSTD</sequence>
<gene>
    <name evidence="1" type="ORF">ECPE_LOCUS2644</name>
</gene>
<name>A0A183A6Q9_9TREM</name>
<dbReference type="WBParaSite" id="ECPE_0000264701-mRNA-1">
    <property type="protein sequence ID" value="ECPE_0000264701-mRNA-1"/>
    <property type="gene ID" value="ECPE_0000264701"/>
</dbReference>
<dbReference type="EMBL" id="UZAN01039751">
    <property type="protein sequence ID" value="VDP67046.1"/>
    <property type="molecule type" value="Genomic_DNA"/>
</dbReference>